<keyword evidence="7" id="KW-0812">Transmembrane</keyword>
<organism evidence="9 10">
    <name type="scientific">Luteipulveratus flavus</name>
    <dbReference type="NCBI Taxonomy" id="3031728"/>
    <lineage>
        <taxon>Bacteria</taxon>
        <taxon>Bacillati</taxon>
        <taxon>Actinomycetota</taxon>
        <taxon>Actinomycetes</taxon>
        <taxon>Micrococcales</taxon>
        <taxon>Dermacoccaceae</taxon>
        <taxon>Luteipulveratus</taxon>
    </lineage>
</organism>
<dbReference type="Proteomes" id="UP001528912">
    <property type="component" value="Unassembled WGS sequence"/>
</dbReference>
<dbReference type="InterPro" id="IPR001915">
    <property type="entry name" value="Peptidase_M48"/>
</dbReference>
<comment type="cofactor">
    <cofactor evidence="6">
        <name>Zn(2+)</name>
        <dbReference type="ChEBI" id="CHEBI:29105"/>
    </cofactor>
    <text evidence="6">Binds 1 zinc ion per subunit.</text>
</comment>
<feature type="transmembrane region" description="Helical" evidence="7">
    <location>
        <begin position="34"/>
        <end position="53"/>
    </location>
</feature>
<feature type="transmembrane region" description="Helical" evidence="7">
    <location>
        <begin position="73"/>
        <end position="93"/>
    </location>
</feature>
<evidence type="ECO:0000256" key="2">
    <source>
        <dbReference type="ARBA" id="ARBA00022723"/>
    </source>
</evidence>
<name>A0ABT6C527_9MICO</name>
<feature type="transmembrane region" description="Helical" evidence="7">
    <location>
        <begin position="6"/>
        <end position="22"/>
    </location>
</feature>
<proteinExistence type="inferred from homology"/>
<dbReference type="PANTHER" id="PTHR34978:SF3">
    <property type="entry name" value="SLR0241 PROTEIN"/>
    <property type="match status" value="1"/>
</dbReference>
<keyword evidence="7" id="KW-0472">Membrane</keyword>
<keyword evidence="7" id="KW-1133">Transmembrane helix</keyword>
<reference evidence="9 10" key="1">
    <citation type="submission" date="2023-03" db="EMBL/GenBank/DDBJ databases">
        <title>YIM 133296 draft genome.</title>
        <authorList>
            <person name="Xiong L."/>
        </authorList>
    </citation>
    <scope>NUCLEOTIDE SEQUENCE [LARGE SCALE GENOMIC DNA]</scope>
    <source>
        <strain evidence="9 10">YIM 133296</strain>
    </source>
</reference>
<comment type="similarity">
    <text evidence="6">Belongs to the peptidase M48 family.</text>
</comment>
<evidence type="ECO:0000256" key="3">
    <source>
        <dbReference type="ARBA" id="ARBA00022801"/>
    </source>
</evidence>
<feature type="transmembrane region" description="Helical" evidence="7">
    <location>
        <begin position="263"/>
        <end position="287"/>
    </location>
</feature>
<keyword evidence="2" id="KW-0479">Metal-binding</keyword>
<comment type="caution">
    <text evidence="9">The sequence shown here is derived from an EMBL/GenBank/DDBJ whole genome shotgun (WGS) entry which is preliminary data.</text>
</comment>
<dbReference type="InterPro" id="IPR052173">
    <property type="entry name" value="Beta-lactam_resp_regulator"/>
</dbReference>
<keyword evidence="5 6" id="KW-0482">Metalloprotease</keyword>
<evidence type="ECO:0000256" key="1">
    <source>
        <dbReference type="ARBA" id="ARBA00022670"/>
    </source>
</evidence>
<dbReference type="PANTHER" id="PTHR34978">
    <property type="entry name" value="POSSIBLE SENSOR-TRANSDUCER PROTEIN BLAR"/>
    <property type="match status" value="1"/>
</dbReference>
<evidence type="ECO:0000256" key="4">
    <source>
        <dbReference type="ARBA" id="ARBA00022833"/>
    </source>
</evidence>
<evidence type="ECO:0000256" key="6">
    <source>
        <dbReference type="RuleBase" id="RU003983"/>
    </source>
</evidence>
<evidence type="ECO:0000256" key="5">
    <source>
        <dbReference type="ARBA" id="ARBA00023049"/>
    </source>
</evidence>
<keyword evidence="4 6" id="KW-0862">Zinc</keyword>
<evidence type="ECO:0000259" key="8">
    <source>
        <dbReference type="Pfam" id="PF01435"/>
    </source>
</evidence>
<evidence type="ECO:0000256" key="7">
    <source>
        <dbReference type="SAM" id="Phobius"/>
    </source>
</evidence>
<dbReference type="RefSeq" id="WP_277191322.1">
    <property type="nucleotide sequence ID" value="NZ_JAROAV010000019.1"/>
</dbReference>
<sequence length="290" mass="30921">MTVGAVVLLAIVLAWPVPRVLPRLHALRHVPGPALLLWQAVSMAALVCGLAAAPLAMLDLARSGEDIPEPGDHLPTVLIGLALTGVLLVRLLIEGHRTGTALRRSRRQHRELVDLLGDDVDDAPADVRVLPHPTPTAYCVPGRRSRVVLTDATMRSLPAGQLNAVLAHERAHLRYRHDLVLEFFTVVHTAVPPRVRSSAGLREVKLLIEVLADHVALRTNAARDLGRALAALADGDQPEATLGAHGSSVTRLRLLADRRPRPVLAAVTLAAALLVLAAPFVLIALVVSGT</sequence>
<gene>
    <name evidence="9" type="ORF">P4R38_05280</name>
</gene>
<keyword evidence="3 6" id="KW-0378">Hydrolase</keyword>
<keyword evidence="1 6" id="KW-0645">Protease</keyword>
<keyword evidence="10" id="KW-1185">Reference proteome</keyword>
<dbReference type="EMBL" id="JAROAV010000019">
    <property type="protein sequence ID" value="MDF8263653.1"/>
    <property type="molecule type" value="Genomic_DNA"/>
</dbReference>
<evidence type="ECO:0000313" key="9">
    <source>
        <dbReference type="EMBL" id="MDF8263653.1"/>
    </source>
</evidence>
<accession>A0ABT6C527</accession>
<feature type="domain" description="Peptidase M48" evidence="8">
    <location>
        <begin position="127"/>
        <end position="181"/>
    </location>
</feature>
<evidence type="ECO:0000313" key="10">
    <source>
        <dbReference type="Proteomes" id="UP001528912"/>
    </source>
</evidence>
<dbReference type="Pfam" id="PF01435">
    <property type="entry name" value="Peptidase_M48"/>
    <property type="match status" value="1"/>
</dbReference>
<protein>
    <submittedName>
        <fullName evidence="9">M56 family metallopeptidase</fullName>
    </submittedName>
</protein>
<dbReference type="CDD" id="cd07326">
    <property type="entry name" value="M56_BlaR1_MecR1_like"/>
    <property type="match status" value="1"/>
</dbReference>
<dbReference type="Gene3D" id="3.30.2010.10">
    <property type="entry name" value="Metalloproteases ('zincins'), catalytic domain"/>
    <property type="match status" value="1"/>
</dbReference>